<reference evidence="5 6" key="1">
    <citation type="submission" date="2018-06" db="EMBL/GenBank/DDBJ databases">
        <title>Freshwater and sediment microbial communities from various areas in North America, analyzing microbe dynamics in response to fracking.</title>
        <authorList>
            <person name="Lamendella R."/>
        </authorList>
    </citation>
    <scope>NUCLEOTIDE SEQUENCE [LARGE SCALE GENOMIC DNA]</scope>
    <source>
        <strain evidence="5 6">3b_TX</strain>
    </source>
</reference>
<dbReference type="GO" id="GO:0005524">
    <property type="term" value="F:ATP binding"/>
    <property type="evidence" value="ECO:0007669"/>
    <property type="project" value="UniProtKB-KW"/>
</dbReference>
<evidence type="ECO:0000256" key="1">
    <source>
        <dbReference type="ARBA" id="ARBA00008791"/>
    </source>
</evidence>
<dbReference type="RefSeq" id="WP_113904409.1">
    <property type="nucleotide sequence ID" value="NZ_QNSB01000006.1"/>
</dbReference>
<accession>A0A366II78</accession>
<dbReference type="SUPFAM" id="SSF52402">
    <property type="entry name" value="Adenine nucleotide alpha hydrolases-like"/>
    <property type="match status" value="2"/>
</dbReference>
<proteinExistence type="inferred from homology"/>
<evidence type="ECO:0000313" key="6">
    <source>
        <dbReference type="Proteomes" id="UP000253509"/>
    </source>
</evidence>
<feature type="domain" description="UspA" evidence="4">
    <location>
        <begin position="157"/>
        <end position="292"/>
    </location>
</feature>
<organism evidence="5 6">
    <name type="scientific">Brevibacterium celere</name>
    <dbReference type="NCBI Taxonomy" id="225845"/>
    <lineage>
        <taxon>Bacteria</taxon>
        <taxon>Bacillati</taxon>
        <taxon>Actinomycetota</taxon>
        <taxon>Actinomycetes</taxon>
        <taxon>Micrococcales</taxon>
        <taxon>Brevibacteriaceae</taxon>
        <taxon>Brevibacterium</taxon>
    </lineage>
</organism>
<dbReference type="InterPro" id="IPR014729">
    <property type="entry name" value="Rossmann-like_a/b/a_fold"/>
</dbReference>
<comment type="similarity">
    <text evidence="1">Belongs to the universal stress protein A family.</text>
</comment>
<dbReference type="PRINTS" id="PR01438">
    <property type="entry name" value="UNVRSLSTRESS"/>
</dbReference>
<sequence length="292" mass="30444">MTLIAAFPYGRKDRSALRLAAVLARSSGHPLRIVSVIPAPGSTLPSSGGYLQFAEWSRERGKQAVAEAQAAAAEICPDLDTHAVSVSAESRARALIAEAEKSGARMIVVGSGTDGKRGRVRLSSTSDRLLHSSPVPVALAPREYDVPAGSTVTRVTCSYRGDEHSRSVLLRTAEIARDVGADLRIATFAAGGRTVEPSTLEEGSARETLIAEVTASQETALTSISAYARPGSVATVVGTGRDWAAAVESVDWVSGEVLVLGSSDEGPKSRLFLGSDASKIIRSTPVPVVVVP</sequence>
<feature type="domain" description="UspA" evidence="4">
    <location>
        <begin position="14"/>
        <end position="140"/>
    </location>
</feature>
<dbReference type="Gene3D" id="3.40.50.620">
    <property type="entry name" value="HUPs"/>
    <property type="match status" value="2"/>
</dbReference>
<comment type="caution">
    <text evidence="5">The sequence shown here is derived from an EMBL/GenBank/DDBJ whole genome shotgun (WGS) entry which is preliminary data.</text>
</comment>
<dbReference type="CDD" id="cd00293">
    <property type="entry name" value="USP-like"/>
    <property type="match status" value="1"/>
</dbReference>
<name>A0A366II78_9MICO</name>
<evidence type="ECO:0000313" key="5">
    <source>
        <dbReference type="EMBL" id="RBP71327.1"/>
    </source>
</evidence>
<dbReference type="InterPro" id="IPR006015">
    <property type="entry name" value="Universal_stress_UspA"/>
</dbReference>
<protein>
    <submittedName>
        <fullName evidence="5">Nucleotide-binding universal stress UspA family protein</fullName>
    </submittedName>
</protein>
<evidence type="ECO:0000259" key="4">
    <source>
        <dbReference type="Pfam" id="PF00582"/>
    </source>
</evidence>
<dbReference type="PANTHER" id="PTHR46268">
    <property type="entry name" value="STRESS RESPONSE PROTEIN NHAX"/>
    <property type="match status" value="1"/>
</dbReference>
<dbReference type="AlphaFoldDB" id="A0A366II78"/>
<dbReference type="InterPro" id="IPR006016">
    <property type="entry name" value="UspA"/>
</dbReference>
<dbReference type="Proteomes" id="UP000253509">
    <property type="component" value="Unassembled WGS sequence"/>
</dbReference>
<dbReference type="EMBL" id="QNSB01000006">
    <property type="protein sequence ID" value="RBP71327.1"/>
    <property type="molecule type" value="Genomic_DNA"/>
</dbReference>
<evidence type="ECO:0000256" key="2">
    <source>
        <dbReference type="ARBA" id="ARBA00022741"/>
    </source>
</evidence>
<dbReference type="PANTHER" id="PTHR46268:SF27">
    <property type="entry name" value="UNIVERSAL STRESS PROTEIN RV2623"/>
    <property type="match status" value="1"/>
</dbReference>
<keyword evidence="3" id="KW-0067">ATP-binding</keyword>
<keyword evidence="2" id="KW-0547">Nucleotide-binding</keyword>
<evidence type="ECO:0000256" key="3">
    <source>
        <dbReference type="ARBA" id="ARBA00022840"/>
    </source>
</evidence>
<gene>
    <name evidence="5" type="ORF">DFO65_106170</name>
</gene>
<dbReference type="Pfam" id="PF00582">
    <property type="entry name" value="Usp"/>
    <property type="match status" value="2"/>
</dbReference>
<keyword evidence="6" id="KW-1185">Reference proteome</keyword>